<organism evidence="4 5">
    <name type="scientific">Gluconacetobacter diazotrophicus (strain ATCC 49037 / DSM 5601 / CCUG 37298 / CIP 103539 / LMG 7603 / PAl5)</name>
    <dbReference type="NCBI Taxonomy" id="272568"/>
    <lineage>
        <taxon>Bacteria</taxon>
        <taxon>Pseudomonadati</taxon>
        <taxon>Pseudomonadota</taxon>
        <taxon>Alphaproteobacteria</taxon>
        <taxon>Acetobacterales</taxon>
        <taxon>Acetobacteraceae</taxon>
        <taxon>Gluconacetobacter</taxon>
    </lineage>
</organism>
<feature type="chain" id="PRO_5002738467" description="Porin" evidence="3">
    <location>
        <begin position="34"/>
        <end position="639"/>
    </location>
</feature>
<protein>
    <recommendedName>
        <fullName evidence="6">Porin</fullName>
    </recommendedName>
</protein>
<accession>A9HM36</accession>
<keyword evidence="5" id="KW-1185">Reference proteome</keyword>
<name>A9HM36_GLUDA</name>
<feature type="compositionally biased region" description="Low complexity" evidence="2">
    <location>
        <begin position="124"/>
        <end position="143"/>
    </location>
</feature>
<gene>
    <name evidence="4" type="ordered locus">GDI2309</name>
</gene>
<feature type="region of interest" description="Disordered" evidence="2">
    <location>
        <begin position="80"/>
        <end position="152"/>
    </location>
</feature>
<keyword evidence="1" id="KW-0175">Coiled coil</keyword>
<dbReference type="KEGG" id="gdi:GDI2309"/>
<feature type="coiled-coil region" evidence="1">
    <location>
        <begin position="35"/>
        <end position="76"/>
    </location>
</feature>
<feature type="signal peptide" evidence="3">
    <location>
        <begin position="1"/>
        <end position="33"/>
    </location>
</feature>
<proteinExistence type="predicted"/>
<evidence type="ECO:0000256" key="3">
    <source>
        <dbReference type="SAM" id="SignalP"/>
    </source>
</evidence>
<evidence type="ECO:0008006" key="6">
    <source>
        <dbReference type="Google" id="ProtNLM"/>
    </source>
</evidence>
<evidence type="ECO:0000313" key="5">
    <source>
        <dbReference type="Proteomes" id="UP000001176"/>
    </source>
</evidence>
<keyword evidence="3" id="KW-0732">Signal</keyword>
<dbReference type="AlphaFoldDB" id="A9HM36"/>
<dbReference type="EMBL" id="AM889285">
    <property type="protein sequence ID" value="CAP56252.1"/>
    <property type="molecule type" value="Genomic_DNA"/>
</dbReference>
<evidence type="ECO:0000256" key="2">
    <source>
        <dbReference type="SAM" id="MobiDB-lite"/>
    </source>
</evidence>
<evidence type="ECO:0000313" key="4">
    <source>
        <dbReference type="EMBL" id="CAP56252.1"/>
    </source>
</evidence>
<sequence length="639" mass="67973">MLPSMWISVRTSPLPWRLSVLLLCGATVAPAHASAQDEAAQIDAMESRIARIQAQQLELQKDLMAMRQELARHRARLTGGHAGGTAAARQPVREAASAAPHASSAMKVTAPESLAGIDSQDRGAPVADAAPPATVAATSAPAPMDVPPPRIGFDEPTVAAVVGRRSEDMVNRIADNNVGPHPRETVGAQAAGALGDHGVFHLGPVSIILGGFFDTAAVLENRHMASGTFNYWQAMPFPNQSSFHENNFEGSARYSRFSLMARGNVDADTTISGFVETDFGAGAETTNPYESNAYVPRLRQAYLAYDNTRSDNHFLIGQAWSLLTPGRGGIIARQESLPETIESSMLAGQTWARQWQARVVHDMMHHRLWLGLSIENPATIYDTTGFANANGSVPLPNGGTANVGANGTGLTEFTTNYSDEIAPDVIGKVAWDPAWGHYEAEGVVRFPHDRVVVNGVGRNNTAISGGGGGSAILPVIPHKVEIRLAGLAGMGIGRYGSVLLPDVTLSSSGKPKPLPDAQGTAGIVAHPNSAIDVYGYYGMQRSGRSYFSADGTAYGYGNPNASNAGCEIELSPLACTANIRSVQEFTIGAWWRFLKGRYGTVEAGTQLAYSRVETWRGIGGAPSTSASQIFFDFRYLPFQ</sequence>
<reference evidence="4 5" key="1">
    <citation type="journal article" date="2009" name="BMC Genomics">
        <title>Complete genome sequence of the sugarcane nitrogen-fixing endophyte Gluconacetobacter diazotrophicus Pal5.</title>
        <authorList>
            <person name="Bertalan M."/>
            <person name="Albano R."/>
            <person name="Padua V."/>
            <person name="Rouws L."/>
            <person name="Rojas C."/>
            <person name="Hemerly A."/>
            <person name="Teixeira K."/>
            <person name="Schwab S."/>
            <person name="Araujo J."/>
            <person name="Oliveira A."/>
            <person name="Franca L."/>
            <person name="Magalhaes V."/>
            <person name="Alqueres S."/>
            <person name="Cardoso A."/>
            <person name="Almeida W."/>
            <person name="Loureiro M.M."/>
            <person name="Nogueira E."/>
            <person name="Cidade D."/>
            <person name="Oliveira D."/>
            <person name="Simao T."/>
            <person name="Macedo J."/>
            <person name="Valadao A."/>
            <person name="Dreschsel M."/>
            <person name="Freitas F."/>
            <person name="Vidal M."/>
            <person name="Guedes H."/>
            <person name="Rodrigues E."/>
            <person name="Meneses C."/>
            <person name="Brioso P."/>
            <person name="Pozzer L."/>
            <person name="Figueiredo D."/>
            <person name="Montano H."/>
            <person name="Junior J."/>
            <person name="Filho G."/>
            <person name="Flores V."/>
            <person name="Ferreira B."/>
            <person name="Branco A."/>
            <person name="Gonzalez P."/>
            <person name="Guillobel H."/>
            <person name="Lemos M."/>
            <person name="Seibel L."/>
            <person name="Macedo J."/>
            <person name="Alves-Ferreira M."/>
            <person name="Sachetto-Martins G."/>
            <person name="Coelho A."/>
            <person name="Santos E."/>
            <person name="Amaral G."/>
            <person name="Neves A."/>
            <person name="Pacheco A.B."/>
            <person name="Carvalho D."/>
            <person name="Lery L."/>
            <person name="Bisch P."/>
            <person name="Rossle S.C."/>
            <person name="Urmenyi T."/>
            <person name="Kruger W.V."/>
            <person name="Martins O."/>
            <person name="Baldani J.I."/>
            <person name="Ferreira P.C."/>
        </authorList>
    </citation>
    <scope>NUCLEOTIDE SEQUENCE [LARGE SCALE GENOMIC DNA]</scope>
    <source>
        <strain evidence="5">ATCC 49037 / DSM 5601 / CCUG 37298 / CIP 103539 / LMG 7603 / PAl5</strain>
    </source>
</reference>
<dbReference type="Proteomes" id="UP000001176">
    <property type="component" value="Chromosome"/>
</dbReference>
<evidence type="ECO:0000256" key="1">
    <source>
        <dbReference type="SAM" id="Coils"/>
    </source>
</evidence>
<feature type="compositionally biased region" description="Low complexity" evidence="2">
    <location>
        <begin position="84"/>
        <end position="105"/>
    </location>
</feature>